<keyword evidence="5 7" id="KW-1133">Transmembrane helix</keyword>
<evidence type="ECO:0000256" key="2">
    <source>
        <dbReference type="ARBA" id="ARBA00022448"/>
    </source>
</evidence>
<dbReference type="InterPro" id="IPR050171">
    <property type="entry name" value="MFS_Transporters"/>
</dbReference>
<sequence length="419" mass="43304">MNGTSRGLRARLSEQLHATTGGLPAAYWYLWAGTLVNRLGGFVVPFLTFYLTRECGLSVAQAGLVASLHGVGAVAAGLVGGALADRLGRRTTLVGGLWSGAAGMVLLGFSRTPAEIAVAALVAGFLGELYRPVVSAAVTDLVPASERTRAFGLLYWAVNLGFAIGVPLAGLAARSSFRILFLADALTTFLYGLLVWWKVPETRVSGPAPGARPSSAAPFRDPVFLAFSLPVLVLAIIFYQGQATLSLDLAARGMSPAVFGGVLAVNGVLIMLVQPFASRVVGRMRRSSALAVAAVLTGIGFGLHAVTEGALLAALAVGIWTLGEIVQAPVKPSVVSDLAPPELRGSYQGAFHMLGGLAAFVAPALGGWVLQHGGSRVLWGGCLLLGLAAAGWHLLIAGARRRRIEVLHAGTPGLAAHLE</sequence>
<dbReference type="InterPro" id="IPR011701">
    <property type="entry name" value="MFS"/>
</dbReference>
<dbReference type="Pfam" id="PF07690">
    <property type="entry name" value="MFS_1"/>
    <property type="match status" value="1"/>
</dbReference>
<dbReference type="PANTHER" id="PTHR23517:SF2">
    <property type="entry name" value="MULTIDRUG RESISTANCE PROTEIN MDTH"/>
    <property type="match status" value="1"/>
</dbReference>
<keyword evidence="2" id="KW-0813">Transport</keyword>
<proteinExistence type="predicted"/>
<feature type="transmembrane region" description="Helical" evidence="7">
    <location>
        <begin position="223"/>
        <end position="245"/>
    </location>
</feature>
<dbReference type="InterPro" id="IPR020846">
    <property type="entry name" value="MFS_dom"/>
</dbReference>
<feature type="transmembrane region" description="Helical" evidence="7">
    <location>
        <begin position="289"/>
        <end position="322"/>
    </location>
</feature>
<dbReference type="Gene3D" id="1.20.1250.20">
    <property type="entry name" value="MFS general substrate transporter like domains"/>
    <property type="match status" value="1"/>
</dbReference>
<feature type="domain" description="Major facilitator superfamily (MFS) profile" evidence="8">
    <location>
        <begin position="26"/>
        <end position="400"/>
    </location>
</feature>
<dbReference type="EMBL" id="CP034669">
    <property type="protein sequence ID" value="QAT84090.1"/>
    <property type="molecule type" value="Genomic_DNA"/>
</dbReference>
<comment type="subcellular location">
    <subcellularLocation>
        <location evidence="1">Cell membrane</location>
        <topology evidence="1">Multi-pass membrane protein</topology>
    </subcellularLocation>
</comment>
<dbReference type="InterPro" id="IPR036259">
    <property type="entry name" value="MFS_trans_sf"/>
</dbReference>
<feature type="transmembrane region" description="Helical" evidence="7">
    <location>
        <begin position="350"/>
        <end position="371"/>
    </location>
</feature>
<protein>
    <submittedName>
        <fullName evidence="9">Major facilitator superfamily transporter</fullName>
    </submittedName>
</protein>
<keyword evidence="3" id="KW-1003">Cell membrane</keyword>
<evidence type="ECO:0000256" key="7">
    <source>
        <dbReference type="SAM" id="Phobius"/>
    </source>
</evidence>
<evidence type="ECO:0000313" key="10">
    <source>
        <dbReference type="Proteomes" id="UP000288758"/>
    </source>
</evidence>
<evidence type="ECO:0000256" key="5">
    <source>
        <dbReference type="ARBA" id="ARBA00022989"/>
    </source>
</evidence>
<keyword evidence="6 7" id="KW-0472">Membrane</keyword>
<feature type="transmembrane region" description="Helical" evidence="7">
    <location>
        <begin position="153"/>
        <end position="172"/>
    </location>
</feature>
<evidence type="ECO:0000313" key="9">
    <source>
        <dbReference type="EMBL" id="QAT84090.1"/>
    </source>
</evidence>
<evidence type="ECO:0000256" key="6">
    <source>
        <dbReference type="ARBA" id="ARBA00023136"/>
    </source>
</evidence>
<dbReference type="AlphaFoldDB" id="A0A410RQ55"/>
<dbReference type="CDD" id="cd17329">
    <property type="entry name" value="MFS_MdtH_MDR_like"/>
    <property type="match status" value="1"/>
</dbReference>
<feature type="transmembrane region" description="Helical" evidence="7">
    <location>
        <begin position="28"/>
        <end position="51"/>
    </location>
</feature>
<keyword evidence="4 7" id="KW-0812">Transmembrane</keyword>
<dbReference type="PROSITE" id="PS50850">
    <property type="entry name" value="MFS"/>
    <property type="match status" value="1"/>
</dbReference>
<dbReference type="GO" id="GO:0022857">
    <property type="term" value="F:transmembrane transporter activity"/>
    <property type="evidence" value="ECO:0007669"/>
    <property type="project" value="InterPro"/>
</dbReference>
<evidence type="ECO:0000256" key="1">
    <source>
        <dbReference type="ARBA" id="ARBA00004651"/>
    </source>
</evidence>
<feature type="transmembrane region" description="Helical" evidence="7">
    <location>
        <begin position="63"/>
        <end position="84"/>
    </location>
</feature>
<evidence type="ECO:0000256" key="4">
    <source>
        <dbReference type="ARBA" id="ARBA00022692"/>
    </source>
</evidence>
<feature type="transmembrane region" description="Helical" evidence="7">
    <location>
        <begin position="377"/>
        <end position="397"/>
    </location>
</feature>
<dbReference type="InterPro" id="IPR005829">
    <property type="entry name" value="Sugar_transporter_CS"/>
</dbReference>
<dbReference type="GO" id="GO:0005886">
    <property type="term" value="C:plasma membrane"/>
    <property type="evidence" value="ECO:0007669"/>
    <property type="project" value="UniProtKB-SubCell"/>
</dbReference>
<evidence type="ECO:0000256" key="3">
    <source>
        <dbReference type="ARBA" id="ARBA00022475"/>
    </source>
</evidence>
<dbReference type="PROSITE" id="PS00216">
    <property type="entry name" value="SUGAR_TRANSPORT_1"/>
    <property type="match status" value="1"/>
</dbReference>
<feature type="transmembrane region" description="Helical" evidence="7">
    <location>
        <begin position="116"/>
        <end position="133"/>
    </location>
</feature>
<organism evidence="9 10">
    <name type="scientific">Corallococcus coralloides</name>
    <name type="common">Myxococcus coralloides</name>
    <dbReference type="NCBI Taxonomy" id="184914"/>
    <lineage>
        <taxon>Bacteria</taxon>
        <taxon>Pseudomonadati</taxon>
        <taxon>Myxococcota</taxon>
        <taxon>Myxococcia</taxon>
        <taxon>Myxococcales</taxon>
        <taxon>Cystobacterineae</taxon>
        <taxon>Myxococcaceae</taxon>
        <taxon>Corallococcus</taxon>
    </lineage>
</organism>
<gene>
    <name evidence="9" type="primary">yttB_2</name>
    <name evidence="9" type="ORF">EJ065_2513</name>
</gene>
<feature type="transmembrane region" description="Helical" evidence="7">
    <location>
        <begin position="257"/>
        <end position="277"/>
    </location>
</feature>
<dbReference type="Proteomes" id="UP000288758">
    <property type="component" value="Chromosome"/>
</dbReference>
<dbReference type="SUPFAM" id="SSF103473">
    <property type="entry name" value="MFS general substrate transporter"/>
    <property type="match status" value="1"/>
</dbReference>
<accession>A0A410RQ55</accession>
<evidence type="ECO:0000259" key="8">
    <source>
        <dbReference type="PROSITE" id="PS50850"/>
    </source>
</evidence>
<dbReference type="PANTHER" id="PTHR23517">
    <property type="entry name" value="RESISTANCE PROTEIN MDTM, PUTATIVE-RELATED-RELATED"/>
    <property type="match status" value="1"/>
</dbReference>
<name>A0A410RQ55_CORCK</name>
<feature type="transmembrane region" description="Helical" evidence="7">
    <location>
        <begin position="179"/>
        <end position="197"/>
    </location>
</feature>
<feature type="transmembrane region" description="Helical" evidence="7">
    <location>
        <begin position="90"/>
        <end position="109"/>
    </location>
</feature>
<dbReference type="RefSeq" id="WP_128796120.1">
    <property type="nucleotide sequence ID" value="NZ_CP034669.1"/>
</dbReference>
<reference evidence="9 10" key="1">
    <citation type="submission" date="2018-12" db="EMBL/GenBank/DDBJ databases">
        <title>Complete Genome Sequence of the Corallopyronin A producing Myxobacterium Corallococcus coralloides B035.</title>
        <authorList>
            <person name="Bouhired S.M."/>
            <person name="Rupp O."/>
            <person name="Blom J."/>
            <person name="Schaeberle T.F."/>
            <person name="Kehraus S."/>
            <person name="Schiefer A."/>
            <person name="Pfarr K."/>
            <person name="Goesmann A."/>
            <person name="Hoerauf A."/>
            <person name="Koenig G.M."/>
        </authorList>
    </citation>
    <scope>NUCLEOTIDE SEQUENCE [LARGE SCALE GENOMIC DNA]</scope>
    <source>
        <strain evidence="9 10">B035</strain>
    </source>
</reference>